<dbReference type="STRING" id="45351.A7T7U9"/>
<dbReference type="Proteomes" id="UP000001593">
    <property type="component" value="Unassembled WGS sequence"/>
</dbReference>
<sequence>DKKLRKEQAGYREGRGTTEQVFILKNIIEQVNEWQATLYVNFIDFEKAFDSVHRKSL</sequence>
<evidence type="ECO:0000313" key="2">
    <source>
        <dbReference type="Proteomes" id="UP000001593"/>
    </source>
</evidence>
<dbReference type="InParanoid" id="A7T7U9"/>
<feature type="non-terminal residue" evidence="1">
    <location>
        <position position="1"/>
    </location>
</feature>
<protein>
    <recommendedName>
        <fullName evidence="3">Reverse transcriptase domain-containing protein</fullName>
    </recommendedName>
</protein>
<organism evidence="1 2">
    <name type="scientific">Nematostella vectensis</name>
    <name type="common">Starlet sea anemone</name>
    <dbReference type="NCBI Taxonomy" id="45351"/>
    <lineage>
        <taxon>Eukaryota</taxon>
        <taxon>Metazoa</taxon>
        <taxon>Cnidaria</taxon>
        <taxon>Anthozoa</taxon>
        <taxon>Hexacorallia</taxon>
        <taxon>Actiniaria</taxon>
        <taxon>Edwardsiidae</taxon>
        <taxon>Nematostella</taxon>
    </lineage>
</organism>
<name>A7T7U9_NEMVE</name>
<accession>A7T7U9</accession>
<dbReference type="HOGENOM" id="CLU_3002484_0_0_1"/>
<dbReference type="PhylomeDB" id="A7T7U9"/>
<evidence type="ECO:0000313" key="1">
    <source>
        <dbReference type="EMBL" id="EDO27949.1"/>
    </source>
</evidence>
<proteinExistence type="predicted"/>
<dbReference type="eggNOG" id="KOG1075">
    <property type="taxonomic scope" value="Eukaryota"/>
</dbReference>
<dbReference type="PANTHER" id="PTHR47027:SF25">
    <property type="entry name" value="REVERSE TRANSCRIPTASE DOMAIN-CONTAINING PROTEIN"/>
    <property type="match status" value="1"/>
</dbReference>
<feature type="non-terminal residue" evidence="1">
    <location>
        <position position="57"/>
    </location>
</feature>
<dbReference type="OMA" id="RKEQAGY"/>
<dbReference type="EMBL" id="DS472325">
    <property type="protein sequence ID" value="EDO27949.1"/>
    <property type="molecule type" value="Genomic_DNA"/>
</dbReference>
<dbReference type="AlphaFoldDB" id="A7T7U9"/>
<reference evidence="1 2" key="1">
    <citation type="journal article" date="2007" name="Science">
        <title>Sea anemone genome reveals ancestral eumetazoan gene repertoire and genomic organization.</title>
        <authorList>
            <person name="Putnam N.H."/>
            <person name="Srivastava M."/>
            <person name="Hellsten U."/>
            <person name="Dirks B."/>
            <person name="Chapman J."/>
            <person name="Salamov A."/>
            <person name="Terry A."/>
            <person name="Shapiro H."/>
            <person name="Lindquist E."/>
            <person name="Kapitonov V.V."/>
            <person name="Jurka J."/>
            <person name="Genikhovich G."/>
            <person name="Grigoriev I.V."/>
            <person name="Lucas S.M."/>
            <person name="Steele R.E."/>
            <person name="Finnerty J.R."/>
            <person name="Technau U."/>
            <person name="Martindale M.Q."/>
            <person name="Rokhsar D.S."/>
        </authorList>
    </citation>
    <scope>NUCLEOTIDE SEQUENCE [LARGE SCALE GENOMIC DNA]</scope>
    <source>
        <strain evidence="2">CH2 X CH6</strain>
    </source>
</reference>
<keyword evidence="2" id="KW-1185">Reference proteome</keyword>
<gene>
    <name evidence="1" type="ORF">NEMVEDRAFT_v1g49126</name>
</gene>
<evidence type="ECO:0008006" key="3">
    <source>
        <dbReference type="Google" id="ProtNLM"/>
    </source>
</evidence>
<dbReference type="PANTHER" id="PTHR47027">
    <property type="entry name" value="REVERSE TRANSCRIPTASE DOMAIN-CONTAINING PROTEIN"/>
    <property type="match status" value="1"/>
</dbReference>